<organism evidence="1 2">
    <name type="scientific">Nephila pilipes</name>
    <name type="common">Giant wood spider</name>
    <name type="synonym">Nephila maculata</name>
    <dbReference type="NCBI Taxonomy" id="299642"/>
    <lineage>
        <taxon>Eukaryota</taxon>
        <taxon>Metazoa</taxon>
        <taxon>Ecdysozoa</taxon>
        <taxon>Arthropoda</taxon>
        <taxon>Chelicerata</taxon>
        <taxon>Arachnida</taxon>
        <taxon>Araneae</taxon>
        <taxon>Araneomorphae</taxon>
        <taxon>Entelegynae</taxon>
        <taxon>Araneoidea</taxon>
        <taxon>Nephilidae</taxon>
        <taxon>Nephila</taxon>
    </lineage>
</organism>
<proteinExistence type="predicted"/>
<comment type="caution">
    <text evidence="1">The sequence shown here is derived from an EMBL/GenBank/DDBJ whole genome shotgun (WGS) entry which is preliminary data.</text>
</comment>
<dbReference type="EMBL" id="BMAW01053709">
    <property type="protein sequence ID" value="GFS92540.1"/>
    <property type="molecule type" value="Genomic_DNA"/>
</dbReference>
<dbReference type="Proteomes" id="UP000887013">
    <property type="component" value="Unassembled WGS sequence"/>
</dbReference>
<dbReference type="AlphaFoldDB" id="A0A8X6N3U7"/>
<sequence length="87" mass="10080">MLKLFEVFANHIVILKGALVQRYAPESIYDQFLRSVYSSTVRCLLHNNLPHSVLLYRRSNRTNVVELHKHGGIYQLAAVRGHMKSFL</sequence>
<evidence type="ECO:0000313" key="2">
    <source>
        <dbReference type="Proteomes" id="UP000887013"/>
    </source>
</evidence>
<keyword evidence="2" id="KW-1185">Reference proteome</keyword>
<protein>
    <submittedName>
        <fullName evidence="1">Uncharacterized protein</fullName>
    </submittedName>
</protein>
<evidence type="ECO:0000313" key="1">
    <source>
        <dbReference type="EMBL" id="GFS92540.1"/>
    </source>
</evidence>
<name>A0A8X6N3U7_NEPPI</name>
<gene>
    <name evidence="1" type="ORF">NPIL_501651</name>
</gene>
<accession>A0A8X6N3U7</accession>
<reference evidence="1" key="1">
    <citation type="submission" date="2020-08" db="EMBL/GenBank/DDBJ databases">
        <title>Multicomponent nature underlies the extraordinary mechanical properties of spider dragline silk.</title>
        <authorList>
            <person name="Kono N."/>
            <person name="Nakamura H."/>
            <person name="Mori M."/>
            <person name="Yoshida Y."/>
            <person name="Ohtoshi R."/>
            <person name="Malay A.D."/>
            <person name="Moran D.A.P."/>
            <person name="Tomita M."/>
            <person name="Numata K."/>
            <person name="Arakawa K."/>
        </authorList>
    </citation>
    <scope>NUCLEOTIDE SEQUENCE</scope>
</reference>